<evidence type="ECO:0000256" key="2">
    <source>
        <dbReference type="SAM" id="SignalP"/>
    </source>
</evidence>
<keyword evidence="2" id="KW-0732">Signal</keyword>
<protein>
    <recommendedName>
        <fullName evidence="5">PE-PGRS family protein</fullName>
    </recommendedName>
</protein>
<feature type="compositionally biased region" description="Acidic residues" evidence="1">
    <location>
        <begin position="351"/>
        <end position="365"/>
    </location>
</feature>
<gene>
    <name evidence="3" type="ORF">SAMN04489835_2907</name>
</gene>
<evidence type="ECO:0000256" key="1">
    <source>
        <dbReference type="SAM" id="MobiDB-lite"/>
    </source>
</evidence>
<evidence type="ECO:0000313" key="3">
    <source>
        <dbReference type="EMBL" id="SEH68982.1"/>
    </source>
</evidence>
<feature type="compositionally biased region" description="Polar residues" evidence="1">
    <location>
        <begin position="294"/>
        <end position="303"/>
    </location>
</feature>
<organism evidence="3 4">
    <name type="scientific">Mycolicibacterium rutilum</name>
    <name type="common">Mycobacterium rutilum</name>
    <dbReference type="NCBI Taxonomy" id="370526"/>
    <lineage>
        <taxon>Bacteria</taxon>
        <taxon>Bacillati</taxon>
        <taxon>Actinomycetota</taxon>
        <taxon>Actinomycetes</taxon>
        <taxon>Mycobacteriales</taxon>
        <taxon>Mycobacteriaceae</taxon>
        <taxon>Mycolicibacterium</taxon>
    </lineage>
</organism>
<proteinExistence type="predicted"/>
<evidence type="ECO:0000313" key="4">
    <source>
        <dbReference type="Proteomes" id="UP000182915"/>
    </source>
</evidence>
<feature type="compositionally biased region" description="Acidic residues" evidence="1">
    <location>
        <begin position="326"/>
        <end position="335"/>
    </location>
</feature>
<feature type="region of interest" description="Disordered" evidence="1">
    <location>
        <begin position="287"/>
        <end position="439"/>
    </location>
</feature>
<dbReference type="AlphaFoldDB" id="A0A1H6KBY0"/>
<accession>A0A1H6KBY0</accession>
<sequence>MQVAVRPRMKAGIAVVGASALAIAPIAVAPPDSKLSAASISSAAVALTANPVDFYTEVFERSLGNTQALAEIFLSNPVPVLQQVLANQFANIESLVAAVGTAANGIATALTDEVPQLLQTAFNDLSNGNVEGALNTLLSLPLTFALPLLEVVGAIVVPITTAVNNFNAVVQDVLVGAILGGALAIAGPVLSGIGSVGTAVQGVIDAVGSGDLGEVVSALVNTPAVIADGVLNGGYGPLLLGILPAPGVLTPEGLLGALGAGPIGFLLGIRQAIADAIAPQDMTLLRTESDTSTDEGITANSLPNDDANFVNVNISGDGGTGSTGASDEESEEGAEGGEGSEGAEGGQTGGLEEENDGDDGDLEKETEEKTKAGGGTDLSDGNKVEPGQVNVGEGTTGAGDGTGEETEPTETTPTVNTGGDAGDGDTGGGDGGGDGGGTE</sequence>
<feature type="signal peptide" evidence="2">
    <location>
        <begin position="1"/>
        <end position="29"/>
    </location>
</feature>
<feature type="chain" id="PRO_5009298222" description="PE-PGRS family protein" evidence="2">
    <location>
        <begin position="30"/>
        <end position="439"/>
    </location>
</feature>
<dbReference type="Proteomes" id="UP000182915">
    <property type="component" value="Chromosome I"/>
</dbReference>
<feature type="compositionally biased region" description="Gly residues" evidence="1">
    <location>
        <begin position="336"/>
        <end position="349"/>
    </location>
</feature>
<evidence type="ECO:0008006" key="5">
    <source>
        <dbReference type="Google" id="ProtNLM"/>
    </source>
</evidence>
<dbReference type="EMBL" id="LT629971">
    <property type="protein sequence ID" value="SEH68982.1"/>
    <property type="molecule type" value="Genomic_DNA"/>
</dbReference>
<dbReference type="STRING" id="370526.SAMN04489835_2907"/>
<dbReference type="RefSeq" id="WP_083407731.1">
    <property type="nucleotide sequence ID" value="NZ_LT629971.1"/>
</dbReference>
<feature type="compositionally biased region" description="Gly residues" evidence="1">
    <location>
        <begin position="419"/>
        <end position="439"/>
    </location>
</feature>
<feature type="compositionally biased region" description="Low complexity" evidence="1">
    <location>
        <begin position="409"/>
        <end position="418"/>
    </location>
</feature>
<name>A0A1H6KBY0_MYCRU</name>
<reference evidence="4" key="1">
    <citation type="submission" date="2016-10" db="EMBL/GenBank/DDBJ databases">
        <authorList>
            <person name="Varghese N."/>
            <person name="Submissions S."/>
        </authorList>
    </citation>
    <scope>NUCLEOTIDE SEQUENCE [LARGE SCALE GENOMIC DNA]</scope>
    <source>
        <strain evidence="4">DSM 45405</strain>
    </source>
</reference>
<keyword evidence="4" id="KW-1185">Reference proteome</keyword>